<dbReference type="AlphaFoldDB" id="A0A2T0TEU9"/>
<dbReference type="EMBL" id="PVTE01000003">
    <property type="protein sequence ID" value="PRY44196.1"/>
    <property type="molecule type" value="Genomic_DNA"/>
</dbReference>
<gene>
    <name evidence="1" type="ORF">CLV58_103165</name>
</gene>
<dbReference type="Proteomes" id="UP000238375">
    <property type="component" value="Unassembled WGS sequence"/>
</dbReference>
<protein>
    <submittedName>
        <fullName evidence="1">Uncharacterized protein</fullName>
    </submittedName>
</protein>
<reference evidence="1 2" key="1">
    <citation type="submission" date="2018-03" db="EMBL/GenBank/DDBJ databases">
        <title>Genomic Encyclopedia of Archaeal and Bacterial Type Strains, Phase II (KMG-II): from individual species to whole genera.</title>
        <authorList>
            <person name="Goeker M."/>
        </authorList>
    </citation>
    <scope>NUCLEOTIDE SEQUENCE [LARGE SCALE GENOMIC DNA]</scope>
    <source>
        <strain evidence="1 2">DSM 28354</strain>
    </source>
</reference>
<name>A0A2T0TEU9_9BACT</name>
<organism evidence="1 2">
    <name type="scientific">Spirosoma oryzae</name>
    <dbReference type="NCBI Taxonomy" id="1469603"/>
    <lineage>
        <taxon>Bacteria</taxon>
        <taxon>Pseudomonadati</taxon>
        <taxon>Bacteroidota</taxon>
        <taxon>Cytophagia</taxon>
        <taxon>Cytophagales</taxon>
        <taxon>Cytophagaceae</taxon>
        <taxon>Spirosoma</taxon>
    </lineage>
</organism>
<accession>A0A2T0TEU9</accession>
<sequence>MVLTIFFIWQTITHKAKQVSYQQLVILINNLKA</sequence>
<comment type="caution">
    <text evidence="1">The sequence shown here is derived from an EMBL/GenBank/DDBJ whole genome shotgun (WGS) entry which is preliminary data.</text>
</comment>
<keyword evidence="2" id="KW-1185">Reference proteome</keyword>
<proteinExistence type="predicted"/>
<evidence type="ECO:0000313" key="1">
    <source>
        <dbReference type="EMBL" id="PRY44196.1"/>
    </source>
</evidence>
<evidence type="ECO:0000313" key="2">
    <source>
        <dbReference type="Proteomes" id="UP000238375"/>
    </source>
</evidence>